<dbReference type="SUPFAM" id="SSF64288">
    <property type="entry name" value="Chorismate lyase-like"/>
    <property type="match status" value="1"/>
</dbReference>
<dbReference type="PANTHER" id="PTHR44846:SF16">
    <property type="entry name" value="TRANSCRIPTIONAL REGULATOR PHNF-RELATED"/>
    <property type="match status" value="1"/>
</dbReference>
<dbReference type="InterPro" id="IPR000524">
    <property type="entry name" value="Tscrpt_reg_HTH_GntR"/>
</dbReference>
<keyword evidence="1" id="KW-0805">Transcription regulation</keyword>
<organism evidence="5 6">
    <name type="scientific">Amycolatopsis sacchari</name>
    <dbReference type="NCBI Taxonomy" id="115433"/>
    <lineage>
        <taxon>Bacteria</taxon>
        <taxon>Bacillati</taxon>
        <taxon>Actinomycetota</taxon>
        <taxon>Actinomycetes</taxon>
        <taxon>Pseudonocardiales</taxon>
        <taxon>Pseudonocardiaceae</taxon>
        <taxon>Amycolatopsis</taxon>
    </lineage>
</organism>
<dbReference type="EMBL" id="FORP01000007">
    <property type="protein sequence ID" value="SFJ63550.1"/>
    <property type="molecule type" value="Genomic_DNA"/>
</dbReference>
<dbReference type="PRINTS" id="PR00035">
    <property type="entry name" value="HTHGNTR"/>
</dbReference>
<protein>
    <submittedName>
        <fullName evidence="5">GntR family transcriptional regulator</fullName>
    </submittedName>
</protein>
<dbReference type="SMART" id="SM00345">
    <property type="entry name" value="HTH_GNTR"/>
    <property type="match status" value="1"/>
</dbReference>
<evidence type="ECO:0000313" key="5">
    <source>
        <dbReference type="EMBL" id="SFJ63550.1"/>
    </source>
</evidence>
<proteinExistence type="predicted"/>
<accession>A0A1I3SYN3</accession>
<evidence type="ECO:0000313" key="6">
    <source>
        <dbReference type="Proteomes" id="UP000199025"/>
    </source>
</evidence>
<dbReference type="SMART" id="SM00866">
    <property type="entry name" value="UTRA"/>
    <property type="match status" value="1"/>
</dbReference>
<dbReference type="PANTHER" id="PTHR44846">
    <property type="entry name" value="MANNOSYL-D-GLYCERATE TRANSPORT/METABOLISM SYSTEM REPRESSOR MNGR-RELATED"/>
    <property type="match status" value="1"/>
</dbReference>
<dbReference type="Pfam" id="PF00392">
    <property type="entry name" value="GntR"/>
    <property type="match status" value="1"/>
</dbReference>
<dbReference type="Proteomes" id="UP000199025">
    <property type="component" value="Unassembled WGS sequence"/>
</dbReference>
<dbReference type="InterPro" id="IPR028978">
    <property type="entry name" value="Chorismate_lyase_/UTRA_dom_sf"/>
</dbReference>
<dbReference type="Pfam" id="PF07702">
    <property type="entry name" value="UTRA"/>
    <property type="match status" value="1"/>
</dbReference>
<dbReference type="InterPro" id="IPR050679">
    <property type="entry name" value="Bact_HTH_transcr_reg"/>
</dbReference>
<dbReference type="InterPro" id="IPR036390">
    <property type="entry name" value="WH_DNA-bd_sf"/>
</dbReference>
<keyword evidence="3" id="KW-0804">Transcription</keyword>
<dbReference type="RefSeq" id="WP_091507200.1">
    <property type="nucleotide sequence ID" value="NZ_FORP01000007.1"/>
</dbReference>
<evidence type="ECO:0000256" key="2">
    <source>
        <dbReference type="ARBA" id="ARBA00023125"/>
    </source>
</evidence>
<dbReference type="Gene3D" id="3.40.1410.10">
    <property type="entry name" value="Chorismate lyase-like"/>
    <property type="match status" value="1"/>
</dbReference>
<dbReference type="GO" id="GO:0003700">
    <property type="term" value="F:DNA-binding transcription factor activity"/>
    <property type="evidence" value="ECO:0007669"/>
    <property type="project" value="InterPro"/>
</dbReference>
<dbReference type="STRING" id="115433.SAMN05421835_10740"/>
<name>A0A1I3SYN3_9PSEU</name>
<dbReference type="InterPro" id="IPR011663">
    <property type="entry name" value="UTRA"/>
</dbReference>
<dbReference type="Gene3D" id="1.10.10.10">
    <property type="entry name" value="Winged helix-like DNA-binding domain superfamily/Winged helix DNA-binding domain"/>
    <property type="match status" value="1"/>
</dbReference>
<keyword evidence="6" id="KW-1185">Reference proteome</keyword>
<dbReference type="InterPro" id="IPR036388">
    <property type="entry name" value="WH-like_DNA-bd_sf"/>
</dbReference>
<keyword evidence="2" id="KW-0238">DNA-binding</keyword>
<reference evidence="5 6" key="1">
    <citation type="submission" date="2016-10" db="EMBL/GenBank/DDBJ databases">
        <authorList>
            <person name="de Groot N.N."/>
        </authorList>
    </citation>
    <scope>NUCLEOTIDE SEQUENCE [LARGE SCALE GENOMIC DNA]</scope>
    <source>
        <strain evidence="5 6">DSM 44468</strain>
    </source>
</reference>
<dbReference type="SUPFAM" id="SSF46785">
    <property type="entry name" value="Winged helix' DNA-binding domain"/>
    <property type="match status" value="1"/>
</dbReference>
<dbReference type="CDD" id="cd07377">
    <property type="entry name" value="WHTH_GntR"/>
    <property type="match status" value="1"/>
</dbReference>
<evidence type="ECO:0000259" key="4">
    <source>
        <dbReference type="PROSITE" id="PS50949"/>
    </source>
</evidence>
<evidence type="ECO:0000256" key="3">
    <source>
        <dbReference type="ARBA" id="ARBA00023163"/>
    </source>
</evidence>
<gene>
    <name evidence="5" type="ORF">SAMN05421835_10740</name>
</gene>
<evidence type="ECO:0000256" key="1">
    <source>
        <dbReference type="ARBA" id="ARBA00023015"/>
    </source>
</evidence>
<dbReference type="OrthoDB" id="3579313at2"/>
<dbReference type="PROSITE" id="PS50949">
    <property type="entry name" value="HTH_GNTR"/>
    <property type="match status" value="1"/>
</dbReference>
<sequence>MSGPYRGLKPLPLPRGAFDPGSLPLYERIAGRLWEDLRASGARSGDRLPSERVLAERYHASRVTMRSALAFLAERGAVQAAPARGWFVAGEVTTATATTHVEGFADYARKHRIPLSSRVLLSRVRPCTVREAQRLRITPGDDLFEMRRLRSLNGMVVVLEHNRLPLALCPALADTDFTRASLYATLLTADPPQIPRRAEYAVEARPPNREEQRLLELEGTSVPVLMARQLTYSQHGHPLEVTDQAYRGDRYQFRAGIT</sequence>
<dbReference type="GO" id="GO:0003677">
    <property type="term" value="F:DNA binding"/>
    <property type="evidence" value="ECO:0007669"/>
    <property type="project" value="UniProtKB-KW"/>
</dbReference>
<feature type="domain" description="HTH gntR-type" evidence="4">
    <location>
        <begin position="23"/>
        <end position="91"/>
    </location>
</feature>
<dbReference type="AlphaFoldDB" id="A0A1I3SYN3"/>